<organism evidence="2 3">
    <name type="scientific">Alphaproteobacteria phage PhiJL001</name>
    <dbReference type="NCBI Taxonomy" id="2681607"/>
    <lineage>
        <taxon>Viruses</taxon>
        <taxon>Duplodnaviria</taxon>
        <taxon>Heunggongvirae</taxon>
        <taxon>Uroviricota</taxon>
        <taxon>Caudoviricetes</taxon>
        <taxon>Mesyanzhinovviridae</taxon>
        <taxon>Keylargovirus</taxon>
        <taxon>Keylargovirus JL001</taxon>
    </lineage>
</organism>
<dbReference type="RefSeq" id="YP_223943.1">
    <property type="nucleotide sequence ID" value="NC_006938.1"/>
</dbReference>
<feature type="domain" description="5-hmdU DNA kinase helical" evidence="1">
    <location>
        <begin position="4"/>
        <end position="280"/>
    </location>
</feature>
<dbReference type="EMBL" id="AY576273">
    <property type="protein sequence ID" value="AAT69495.1"/>
    <property type="molecule type" value="Genomic_DNA"/>
</dbReference>
<dbReference type="KEGG" id="vg:3342406"/>
<keyword evidence="3" id="KW-1185">Reference proteome</keyword>
<sequence>MKRLSEFFAFARERHQIYRRRSEGIEGPWTTDPILQDYRFTNVFRELDKTTVWFRENVREPLRDDRRVLIATIAFRWFNRIETGEILAGQPRPEVPAGLNNLFLEWNSEYARNRLAQSRDPWVTGAYIIKTPNGMNKLDGVLWCVDQCAADIDRLYREMSATSLQSAWKSLKEMPYMGPFMAYEVVTDLRHTHMLENADDIDLWANPGPGARRGLSRLLGLDKDTFKSEDPDRCNILMRKILGRSRDPKNWPPFWGRWSMREVEHTLCEWDKYDRVKQGEGKPKQRFP</sequence>
<dbReference type="Pfam" id="PF18723">
    <property type="entry name" value="HMUDK_hel"/>
    <property type="match status" value="1"/>
</dbReference>
<evidence type="ECO:0000313" key="2">
    <source>
        <dbReference type="EMBL" id="AAT69495.1"/>
    </source>
</evidence>
<dbReference type="Proteomes" id="UP000000993">
    <property type="component" value="Segment"/>
</dbReference>
<reference evidence="2 3" key="1">
    <citation type="journal article" date="2005" name="Appl. Environ. Microbiol.">
        <title>Genomic analysis of bacteriophage PhiJL001: insights into its interaction with a sponge-associated alpha-proteobacterium.</title>
        <authorList>
            <person name="Lohr J.E."/>
            <person name="Chen F."/>
            <person name="Hill R.T."/>
        </authorList>
    </citation>
    <scope>NUCLEOTIDE SEQUENCE</scope>
</reference>
<gene>
    <name evidence="2" type="ORF">JL001p19</name>
</gene>
<protein>
    <submittedName>
        <fullName evidence="2">Gp19</fullName>
    </submittedName>
</protein>
<evidence type="ECO:0000313" key="3">
    <source>
        <dbReference type="Proteomes" id="UP000000993"/>
    </source>
</evidence>
<proteinExistence type="predicted"/>
<dbReference type="InterPro" id="IPR040684">
    <property type="entry name" value="HMUDK_hel"/>
</dbReference>
<evidence type="ECO:0000259" key="1">
    <source>
        <dbReference type="Pfam" id="PF18723"/>
    </source>
</evidence>
<dbReference type="GeneID" id="3342406"/>
<name>Q5DN86_9CAUD</name>
<accession>Q5DN86</accession>